<dbReference type="GO" id="GO:0004360">
    <property type="term" value="F:glutamine-fructose-6-phosphate transaminase (isomerizing) activity"/>
    <property type="evidence" value="ECO:0007669"/>
    <property type="project" value="TreeGrafter"/>
</dbReference>
<evidence type="ECO:0000313" key="3">
    <source>
        <dbReference type="EMBL" id="GKX31527.1"/>
    </source>
</evidence>
<evidence type="ECO:0000313" key="4">
    <source>
        <dbReference type="Proteomes" id="UP001144256"/>
    </source>
</evidence>
<proteinExistence type="predicted"/>
<dbReference type="InterPro" id="IPR035488">
    <property type="entry name" value="FrlB_SIS"/>
</dbReference>
<dbReference type="GO" id="GO:0006487">
    <property type="term" value="P:protein N-linked glycosylation"/>
    <property type="evidence" value="ECO:0007669"/>
    <property type="project" value="TreeGrafter"/>
</dbReference>
<dbReference type="InterPro" id="IPR024713">
    <property type="entry name" value="Fructosamine_deglycase_FrlB"/>
</dbReference>
<dbReference type="Gene3D" id="3.40.50.10490">
    <property type="entry name" value="Glucose-6-phosphate isomerase like protein, domain 1"/>
    <property type="match status" value="1"/>
</dbReference>
<dbReference type="GO" id="GO:0006002">
    <property type="term" value="P:fructose 6-phosphate metabolic process"/>
    <property type="evidence" value="ECO:0007669"/>
    <property type="project" value="TreeGrafter"/>
</dbReference>
<protein>
    <submittedName>
        <fullName evidence="3">Fructosamine deglycase FrlB</fullName>
    </submittedName>
</protein>
<dbReference type="Pfam" id="PF01380">
    <property type="entry name" value="SIS"/>
    <property type="match status" value="1"/>
</dbReference>
<dbReference type="GO" id="GO:0097367">
    <property type="term" value="F:carbohydrate derivative binding"/>
    <property type="evidence" value="ECO:0007669"/>
    <property type="project" value="InterPro"/>
</dbReference>
<dbReference type="Gene3D" id="1.10.10.2240">
    <property type="match status" value="1"/>
</dbReference>
<gene>
    <name evidence="3" type="primary">frlB</name>
    <name evidence="3" type="ORF">SH1V18_40070</name>
</gene>
<keyword evidence="1" id="KW-0472">Membrane</keyword>
<feature type="transmembrane region" description="Helical" evidence="1">
    <location>
        <begin position="24"/>
        <end position="44"/>
    </location>
</feature>
<dbReference type="PIRSF" id="PIRSF009290">
    <property type="entry name" value="FrlB"/>
    <property type="match status" value="1"/>
</dbReference>
<dbReference type="InterPro" id="IPR001347">
    <property type="entry name" value="SIS_dom"/>
</dbReference>
<comment type="caution">
    <text evidence="3">The sequence shown here is derived from an EMBL/GenBank/DDBJ whole genome shotgun (WGS) entry which is preliminary data.</text>
</comment>
<dbReference type="PANTHER" id="PTHR10937">
    <property type="entry name" value="GLUCOSAMINE--FRUCTOSE-6-PHOSPHATE AMINOTRANSFERASE, ISOMERIZING"/>
    <property type="match status" value="1"/>
</dbReference>
<name>A0A9W5YDK0_9FIRM</name>
<dbReference type="InterPro" id="IPR046348">
    <property type="entry name" value="SIS_dom_sf"/>
</dbReference>
<feature type="domain" description="SIS" evidence="2">
    <location>
        <begin position="15"/>
        <end position="150"/>
    </location>
</feature>
<dbReference type="GO" id="GO:0006047">
    <property type="term" value="P:UDP-N-acetylglucosamine metabolic process"/>
    <property type="evidence" value="ECO:0007669"/>
    <property type="project" value="TreeGrafter"/>
</dbReference>
<keyword evidence="4" id="KW-1185">Reference proteome</keyword>
<dbReference type="InterPro" id="IPR035490">
    <property type="entry name" value="GlmS/FrlB_SIS"/>
</dbReference>
<keyword evidence="1" id="KW-1133">Transmembrane helix</keyword>
<evidence type="ECO:0000259" key="2">
    <source>
        <dbReference type="PROSITE" id="PS51464"/>
    </source>
</evidence>
<dbReference type="CDD" id="cd05710">
    <property type="entry name" value="SIS_1"/>
    <property type="match status" value="1"/>
</dbReference>
<dbReference type="PROSITE" id="PS51464">
    <property type="entry name" value="SIS"/>
    <property type="match status" value="1"/>
</dbReference>
<dbReference type="AlphaFoldDB" id="A0A9W5YDK0"/>
<evidence type="ECO:0000256" key="1">
    <source>
        <dbReference type="SAM" id="Phobius"/>
    </source>
</evidence>
<dbReference type="CDD" id="cd05009">
    <property type="entry name" value="SIS_GlmS_GlmD_2"/>
    <property type="match status" value="1"/>
</dbReference>
<dbReference type="Gene3D" id="3.40.50.12570">
    <property type="match status" value="1"/>
</dbReference>
<sequence>MKREHMEQINTATKAVQVKKNINHFYFVACGGSMALMMPARYILDCECEIPATVYTANEFVHRIPKALGTDSVVITCSMRGKTPETVEATRLAKEKGALTISLSHNIGSPLWETTEYPIHYDWLDEPDMTNHNHTILHCLIFKILNAIQPNEKYERACRCIDKMDGIFKANIEKYSSKAIEFGANYKREKVIYTMASGGNYGPAYSFAICLLMEMQWINSNAIHSGEYFHGPFEITDADVPFIIIKGIDKSRYLDERAYSFCKKYTNKIVLIDAADFDMKDIDEDLKGYFASIVTGVVLRGYADALADHRGHPLTVRRYMWRMEY</sequence>
<accession>A0A9W5YDK0</accession>
<dbReference type="Proteomes" id="UP001144256">
    <property type="component" value="Unassembled WGS sequence"/>
</dbReference>
<reference evidence="3" key="1">
    <citation type="submission" date="2022-06" db="EMBL/GenBank/DDBJ databases">
        <title>Vallitalea longa sp. nov., an anaerobic bacterium isolated from marine sediment.</title>
        <authorList>
            <person name="Hirano S."/>
            <person name="Terahara T."/>
            <person name="Mori K."/>
            <person name="Hamada M."/>
            <person name="Matsumoto R."/>
            <person name="Kobayashi T."/>
        </authorList>
    </citation>
    <scope>NUCLEOTIDE SEQUENCE</scope>
    <source>
        <strain evidence="3">SH18-1</strain>
    </source>
</reference>
<dbReference type="SUPFAM" id="SSF53697">
    <property type="entry name" value="SIS domain"/>
    <property type="match status" value="1"/>
</dbReference>
<organism evidence="3 4">
    <name type="scientific">Vallitalea longa</name>
    <dbReference type="NCBI Taxonomy" id="2936439"/>
    <lineage>
        <taxon>Bacteria</taxon>
        <taxon>Bacillati</taxon>
        <taxon>Bacillota</taxon>
        <taxon>Clostridia</taxon>
        <taxon>Lachnospirales</taxon>
        <taxon>Vallitaleaceae</taxon>
        <taxon>Vallitalea</taxon>
    </lineage>
</organism>
<keyword evidence="1" id="KW-0812">Transmembrane</keyword>
<dbReference type="PANTHER" id="PTHR10937:SF14">
    <property type="entry name" value="FRUCTOSELYSINE 6-PHOSPHATE DEGLYCASE"/>
    <property type="match status" value="1"/>
</dbReference>
<dbReference type="RefSeq" id="WP_281818656.1">
    <property type="nucleotide sequence ID" value="NZ_BRLB01000018.1"/>
</dbReference>
<dbReference type="EMBL" id="BRLB01000018">
    <property type="protein sequence ID" value="GKX31527.1"/>
    <property type="molecule type" value="Genomic_DNA"/>
</dbReference>